<protein>
    <submittedName>
        <fullName evidence="2">Uncharacterized protein</fullName>
    </submittedName>
</protein>
<feature type="signal peptide" evidence="1">
    <location>
        <begin position="1"/>
        <end position="21"/>
    </location>
</feature>
<dbReference type="RefSeq" id="WP_149486917.1">
    <property type="nucleotide sequence ID" value="NZ_CP036150.1"/>
</dbReference>
<dbReference type="AlphaFoldDB" id="A0A5C1QNC2"/>
<feature type="chain" id="PRO_5022959273" evidence="1">
    <location>
        <begin position="22"/>
        <end position="210"/>
    </location>
</feature>
<dbReference type="EMBL" id="CP036150">
    <property type="protein sequence ID" value="QEN08838.1"/>
    <property type="molecule type" value="Genomic_DNA"/>
</dbReference>
<dbReference type="OrthoDB" id="359943at2"/>
<keyword evidence="3" id="KW-1185">Reference proteome</keyword>
<organism evidence="2 3">
    <name type="scientific">Oceanispirochaeta crateris</name>
    <dbReference type="NCBI Taxonomy" id="2518645"/>
    <lineage>
        <taxon>Bacteria</taxon>
        <taxon>Pseudomonadati</taxon>
        <taxon>Spirochaetota</taxon>
        <taxon>Spirochaetia</taxon>
        <taxon>Spirochaetales</taxon>
        <taxon>Spirochaetaceae</taxon>
        <taxon>Oceanispirochaeta</taxon>
    </lineage>
</organism>
<accession>A0A5C1QNC2</accession>
<gene>
    <name evidence="2" type="ORF">EXM22_12860</name>
</gene>
<keyword evidence="1" id="KW-0732">Signal</keyword>
<dbReference type="Proteomes" id="UP000324209">
    <property type="component" value="Chromosome"/>
</dbReference>
<reference evidence="2 3" key="1">
    <citation type="submission" date="2019-02" db="EMBL/GenBank/DDBJ databases">
        <title>Complete Genome Sequence and Methylome Analysis of free living Spirochaetas.</title>
        <authorList>
            <person name="Fomenkov A."/>
            <person name="Dubinina G."/>
            <person name="Leshcheva N."/>
            <person name="Mikheeva N."/>
            <person name="Grabovich M."/>
            <person name="Vincze T."/>
            <person name="Roberts R.J."/>
        </authorList>
    </citation>
    <scope>NUCLEOTIDE SEQUENCE [LARGE SCALE GENOMIC DNA]</scope>
    <source>
        <strain evidence="2 3">K2</strain>
    </source>
</reference>
<evidence type="ECO:0000313" key="2">
    <source>
        <dbReference type="EMBL" id="QEN08838.1"/>
    </source>
</evidence>
<dbReference type="KEGG" id="ock:EXM22_12860"/>
<evidence type="ECO:0000313" key="3">
    <source>
        <dbReference type="Proteomes" id="UP000324209"/>
    </source>
</evidence>
<proteinExistence type="predicted"/>
<name>A0A5C1QNC2_9SPIO</name>
<sequence length="210" mass="23088">MKKALLLLVCLTVVLSANIFADSMKVKTTYGDWKITSTMLSQTDLLAGMTKANIYAPQSGTMVYEFKAKYIDGLADGKGGFGIHVFVDKPSTGKAWGEGESYLLWVNYDENPVSDSTPKGLSAQIYKSESNSRMNLVQSVSLKSVEPMLAKYLGYTLPIKIVIDGKTGMAKVYDPFKANYYYKFPLSSDTPLEGNYIALRTNSMGVAFSQ</sequence>
<evidence type="ECO:0000256" key="1">
    <source>
        <dbReference type="SAM" id="SignalP"/>
    </source>
</evidence>